<dbReference type="Proteomes" id="UP000184386">
    <property type="component" value="Unassembled WGS sequence"/>
</dbReference>
<dbReference type="AlphaFoldDB" id="A0A1M6NYE2"/>
<feature type="transmembrane region" description="Helical" evidence="1">
    <location>
        <begin position="172"/>
        <end position="192"/>
    </location>
</feature>
<gene>
    <name evidence="2" type="ORF">SAMN02745136_01511</name>
</gene>
<dbReference type="EMBL" id="FRAC01000008">
    <property type="protein sequence ID" value="SHK00661.1"/>
    <property type="molecule type" value="Genomic_DNA"/>
</dbReference>
<evidence type="ECO:0000313" key="3">
    <source>
        <dbReference type="Proteomes" id="UP000184386"/>
    </source>
</evidence>
<dbReference type="STRING" id="1121322.SAMN02745136_01511"/>
<dbReference type="OrthoDB" id="66636at2"/>
<feature type="transmembrane region" description="Helical" evidence="1">
    <location>
        <begin position="135"/>
        <end position="160"/>
    </location>
</feature>
<sequence length="252" mass="27498">MFSFPLFKQTVKSNSVIWSAMTLVMTVLCIQFAAMDMTQELLFVIFYGMMTTILPGIYVLVTANKLLSSQVDSGSMAYVLSTPTRRSTVVFTQIVYLIGSLVVMFTVQTIGHLIVNNFTPIALAKLGYADLAGNLSGTMILQVNISALIVCIAMAGACFLFSGIFSASKYSVGLSGTFIGITVLANMLAMFGKLGVGGLENFKYLTICSFYDYESVLYGVNDWIFKMIFPIGIAVVTYVIGSTWFCKKDLPL</sequence>
<feature type="transmembrane region" description="Helical" evidence="1">
    <location>
        <begin position="94"/>
        <end position="115"/>
    </location>
</feature>
<keyword evidence="3" id="KW-1185">Reference proteome</keyword>
<feature type="transmembrane region" description="Helical" evidence="1">
    <location>
        <begin position="223"/>
        <end position="246"/>
    </location>
</feature>
<feature type="transmembrane region" description="Helical" evidence="1">
    <location>
        <begin position="41"/>
        <end position="61"/>
    </location>
</feature>
<organism evidence="2 3">
    <name type="scientific">Anaerocolumna jejuensis DSM 15929</name>
    <dbReference type="NCBI Taxonomy" id="1121322"/>
    <lineage>
        <taxon>Bacteria</taxon>
        <taxon>Bacillati</taxon>
        <taxon>Bacillota</taxon>
        <taxon>Clostridia</taxon>
        <taxon>Lachnospirales</taxon>
        <taxon>Lachnospiraceae</taxon>
        <taxon>Anaerocolumna</taxon>
    </lineage>
</organism>
<keyword evidence="1" id="KW-0812">Transmembrane</keyword>
<evidence type="ECO:0000313" key="2">
    <source>
        <dbReference type="EMBL" id="SHK00661.1"/>
    </source>
</evidence>
<accession>A0A1M6NYE2</accession>
<protein>
    <submittedName>
        <fullName evidence="2">ABC-2 type transport system permease protein</fullName>
    </submittedName>
</protein>
<feature type="transmembrane region" description="Helical" evidence="1">
    <location>
        <begin position="16"/>
        <end position="35"/>
    </location>
</feature>
<proteinExistence type="predicted"/>
<keyword evidence="1" id="KW-0472">Membrane</keyword>
<evidence type="ECO:0000256" key="1">
    <source>
        <dbReference type="SAM" id="Phobius"/>
    </source>
</evidence>
<dbReference type="PANTHER" id="PTHR37305:SF1">
    <property type="entry name" value="MEMBRANE PROTEIN"/>
    <property type="match status" value="1"/>
</dbReference>
<name>A0A1M6NYE2_9FIRM</name>
<keyword evidence="1" id="KW-1133">Transmembrane helix</keyword>
<dbReference type="RefSeq" id="WP_073274409.1">
    <property type="nucleotide sequence ID" value="NZ_FRAC01000008.1"/>
</dbReference>
<dbReference type="PANTHER" id="PTHR37305">
    <property type="entry name" value="INTEGRAL MEMBRANE PROTEIN-RELATED"/>
    <property type="match status" value="1"/>
</dbReference>
<reference evidence="2 3" key="1">
    <citation type="submission" date="2016-11" db="EMBL/GenBank/DDBJ databases">
        <authorList>
            <person name="Jaros S."/>
            <person name="Januszkiewicz K."/>
            <person name="Wedrychowicz H."/>
        </authorList>
    </citation>
    <scope>NUCLEOTIDE SEQUENCE [LARGE SCALE GENOMIC DNA]</scope>
    <source>
        <strain evidence="2 3">DSM 15929</strain>
    </source>
</reference>